<evidence type="ECO:0000313" key="1">
    <source>
        <dbReference type="EMBL" id="RNL81090.1"/>
    </source>
</evidence>
<comment type="caution">
    <text evidence="1">The sequence shown here is derived from an EMBL/GenBank/DDBJ whole genome shotgun (WGS) entry which is preliminary data.</text>
</comment>
<dbReference type="AlphaFoldDB" id="A0A3N0DZU4"/>
<organism evidence="1 2">
    <name type="scientific">Nocardioides marmorisolisilvae</name>
    <dbReference type="NCBI Taxonomy" id="1542737"/>
    <lineage>
        <taxon>Bacteria</taxon>
        <taxon>Bacillati</taxon>
        <taxon>Actinomycetota</taxon>
        <taxon>Actinomycetes</taxon>
        <taxon>Propionibacteriales</taxon>
        <taxon>Nocardioidaceae</taxon>
        <taxon>Nocardioides</taxon>
    </lineage>
</organism>
<accession>A0A3N0DZU4</accession>
<dbReference type="Proteomes" id="UP000277094">
    <property type="component" value="Unassembled WGS sequence"/>
</dbReference>
<proteinExistence type="predicted"/>
<dbReference type="EMBL" id="RJSG01000001">
    <property type="protein sequence ID" value="RNL81090.1"/>
    <property type="molecule type" value="Genomic_DNA"/>
</dbReference>
<reference evidence="1 2" key="1">
    <citation type="submission" date="2018-11" db="EMBL/GenBank/DDBJ databases">
        <authorList>
            <person name="Li F."/>
        </authorList>
    </citation>
    <scope>NUCLEOTIDE SEQUENCE [LARGE SCALE GENOMIC DNA]</scope>
    <source>
        <strain evidence="1 2">KIS18-7</strain>
    </source>
</reference>
<keyword evidence="2" id="KW-1185">Reference proteome</keyword>
<gene>
    <name evidence="1" type="ORF">EFL95_01545</name>
</gene>
<sequence>MFDHGWMSTVQQLQERIRSMQDGVPRQPLPTHPALEGLLQLRTGGAYEVDSAGLAIALLSAPSREGSWSAVVGAADFGVEAAAELGVDLTRTVLVPDPGEHWLEATAALLDVVSVVLLRPPPGVGERTAGRIGARLRKRSATLIAWGRWPGSEARLSVESSHWIGADRGHGRLTDRRLVVSVARGSAPPRRVELELAPGVGLRRYGFRQAQPTDEPLRGVG</sequence>
<name>A0A3N0DZU4_9ACTN</name>
<evidence type="ECO:0008006" key="3">
    <source>
        <dbReference type="Google" id="ProtNLM"/>
    </source>
</evidence>
<evidence type="ECO:0000313" key="2">
    <source>
        <dbReference type="Proteomes" id="UP000277094"/>
    </source>
</evidence>
<protein>
    <recommendedName>
        <fullName evidence="3">Protein RecA</fullName>
    </recommendedName>
</protein>